<reference evidence="2 3" key="1">
    <citation type="submission" date="2020-04" db="EMBL/GenBank/DDBJ databases">
        <authorList>
            <person name="Hitch T.C.A."/>
            <person name="Wylensek D."/>
            <person name="Clavel T."/>
        </authorList>
    </citation>
    <scope>NUCLEOTIDE SEQUENCE [LARGE SCALE GENOMIC DNA]</scope>
    <source>
        <strain evidence="2 3">PG-251-APC-1</strain>
    </source>
</reference>
<dbReference type="Gene3D" id="3.40.50.2000">
    <property type="entry name" value="Glycogen Phosphorylase B"/>
    <property type="match status" value="2"/>
</dbReference>
<dbReference type="EMBL" id="JABAFY010000002">
    <property type="protein sequence ID" value="NME51090.1"/>
    <property type="molecule type" value="Genomic_DNA"/>
</dbReference>
<accession>A0A848C7F7</accession>
<evidence type="ECO:0000313" key="3">
    <source>
        <dbReference type="Proteomes" id="UP000522333"/>
    </source>
</evidence>
<dbReference type="InterPro" id="IPR022623">
    <property type="entry name" value="Glyco_trans_4"/>
</dbReference>
<gene>
    <name evidence="2" type="ORF">HF854_00785</name>
</gene>
<protein>
    <recommendedName>
        <fullName evidence="1">Glycosyl transferase family 4 domain-containing protein</fullName>
    </recommendedName>
</protein>
<dbReference type="AlphaFoldDB" id="A0A848C7F7"/>
<dbReference type="SUPFAM" id="SSF53756">
    <property type="entry name" value="UDP-Glycosyltransferase/glycogen phosphorylase"/>
    <property type="match status" value="1"/>
</dbReference>
<feature type="domain" description="Glycosyl transferase family 4" evidence="1">
    <location>
        <begin position="26"/>
        <end position="120"/>
    </location>
</feature>
<dbReference type="RefSeq" id="WP_168934579.1">
    <property type="nucleotide sequence ID" value="NZ_JABAFY010000002.1"/>
</dbReference>
<sequence>MRILFVNHTFPGDLGPLLAAFAAQPGHEILFASCRGRRDFSVPGVRHVVLSPSRSRRLAGDGAGTSLDRAVEMGRQALQAFRLLRQSGFVPDMVLLSSALEQGLFLRDAFPDAFVACFAESLPSDGLAGDGKGLVRHLLQCRQMQQSNLVIRLTAEAENRDQEQRGVVSLPYPVDTDYFSPLTPNGASGPQAGTRILCAARDAADVWQMLRLAEVLLAQCPGCRLVLLCESATGRESLAELGLSLPTGIEIPERLSLQAYRDLLRTAAVITAPAAACLSAPVLLEAMSCGVVPVLAGDAPHWPLLQEGGGGLWCGAADLVPTLAGILAQPHQLAELSLAARRTVERHFRRQDVIPGQLALLHQARAAWLRKKQGGTTA</sequence>
<dbReference type="Proteomes" id="UP000522333">
    <property type="component" value="Unassembled WGS sequence"/>
</dbReference>
<dbReference type="Pfam" id="PF12000">
    <property type="entry name" value="Glyco_trans_4_3"/>
    <property type="match status" value="1"/>
</dbReference>
<proteinExistence type="predicted"/>
<comment type="caution">
    <text evidence="2">The sequence shown here is derived from an EMBL/GenBank/DDBJ whole genome shotgun (WGS) entry which is preliminary data.</text>
</comment>
<name>A0A848C7F7_9BACT</name>
<evidence type="ECO:0000313" key="2">
    <source>
        <dbReference type="EMBL" id="NME51090.1"/>
    </source>
</evidence>
<organism evidence="2 3">
    <name type="scientific">Desulfovibrio piger</name>
    <dbReference type="NCBI Taxonomy" id="901"/>
    <lineage>
        <taxon>Bacteria</taxon>
        <taxon>Pseudomonadati</taxon>
        <taxon>Thermodesulfobacteriota</taxon>
        <taxon>Desulfovibrionia</taxon>
        <taxon>Desulfovibrionales</taxon>
        <taxon>Desulfovibrionaceae</taxon>
        <taxon>Desulfovibrio</taxon>
    </lineage>
</organism>
<evidence type="ECO:0000259" key="1">
    <source>
        <dbReference type="Pfam" id="PF12000"/>
    </source>
</evidence>